<sequence>MKDRFAPLKKLIHGLVSEVRRKSEIRLGTVTQASPLRIALDGDVDLDETSPTVGQPISTPAVSLMVHTVGQRVICAEQHRQILVIQAGA</sequence>
<accession>A0A7D7WC24</accession>
<reference evidence="1 2" key="1">
    <citation type="journal article" date="2020" name="Front. Microbiol.">
        <title>Design of Bacterial Strain-Specific qPCR Assays Using NGS Data and Publicly Available Resources and Its Application to Track Biocontrol Strains.</title>
        <authorList>
            <person name="Hernandez I."/>
            <person name="Sant C."/>
            <person name="Martinez R."/>
            <person name="Fernandez C."/>
        </authorList>
    </citation>
    <scope>NUCLEOTIDE SEQUENCE [LARGE SCALE GENOMIC DNA]</scope>
    <source>
        <strain evidence="1 2">B24</strain>
    </source>
</reference>
<dbReference type="Proteomes" id="UP000515708">
    <property type="component" value="Chromosome"/>
</dbReference>
<evidence type="ECO:0000313" key="2">
    <source>
        <dbReference type="Proteomes" id="UP000515708"/>
    </source>
</evidence>
<proteinExistence type="predicted"/>
<gene>
    <name evidence="1" type="ORF">FVO59_12035</name>
</gene>
<dbReference type="EMBL" id="CP043732">
    <property type="protein sequence ID" value="QMU97855.1"/>
    <property type="molecule type" value="Genomic_DNA"/>
</dbReference>
<dbReference type="AlphaFoldDB" id="A0A7D7WC24"/>
<evidence type="ECO:0000313" key="1">
    <source>
        <dbReference type="EMBL" id="QMU97855.1"/>
    </source>
</evidence>
<protein>
    <submittedName>
        <fullName evidence="1">Uncharacterized protein</fullName>
    </submittedName>
</protein>
<name>A0A7D7WC24_9MICO</name>
<dbReference type="RefSeq" id="WP_182252864.1">
    <property type="nucleotide sequence ID" value="NZ_CP043732.1"/>
</dbReference>
<organism evidence="1 2">
    <name type="scientific">Microbacterium esteraromaticum</name>
    <dbReference type="NCBI Taxonomy" id="57043"/>
    <lineage>
        <taxon>Bacteria</taxon>
        <taxon>Bacillati</taxon>
        <taxon>Actinomycetota</taxon>
        <taxon>Actinomycetes</taxon>
        <taxon>Micrococcales</taxon>
        <taxon>Microbacteriaceae</taxon>
        <taxon>Microbacterium</taxon>
    </lineage>
</organism>